<reference evidence="2" key="1">
    <citation type="submission" date="2021-03" db="EMBL/GenBank/DDBJ databases">
        <title>Whole genome sequence of Jiella sp. CQZ9-1.</title>
        <authorList>
            <person name="Tuo L."/>
        </authorList>
    </citation>
    <scope>NUCLEOTIDE SEQUENCE</scope>
    <source>
        <strain evidence="2">CQZ9-1</strain>
    </source>
</reference>
<accession>A0A939FWX7</accession>
<sequence>MSSASFRARCLLGSIVGFATLVTFAAPGAAASWRYAGGEAGLWVDGDFNGITLSCRNGELAMSVFGFPERLEAGLGYTVVLDVDGTARRLRTRPGTRRGAPGSVLSVTLAGAEAKNIVDAIRRGRKAEISTPAGRYGLPLSGSAKALDRLIEACPGLG</sequence>
<name>A0A939FWX7_9HYPH</name>
<feature type="signal peptide" evidence="1">
    <location>
        <begin position="1"/>
        <end position="25"/>
    </location>
</feature>
<keyword evidence="1" id="KW-0732">Signal</keyword>
<evidence type="ECO:0008006" key="4">
    <source>
        <dbReference type="Google" id="ProtNLM"/>
    </source>
</evidence>
<protein>
    <recommendedName>
        <fullName evidence="4">Invasion associated locus B (IalB) protein</fullName>
    </recommendedName>
</protein>
<dbReference type="Proteomes" id="UP000664122">
    <property type="component" value="Unassembled WGS sequence"/>
</dbReference>
<evidence type="ECO:0000313" key="2">
    <source>
        <dbReference type="EMBL" id="MBO0661558.1"/>
    </source>
</evidence>
<evidence type="ECO:0000313" key="3">
    <source>
        <dbReference type="Proteomes" id="UP000664122"/>
    </source>
</evidence>
<comment type="caution">
    <text evidence="2">The sequence shown here is derived from an EMBL/GenBank/DDBJ whole genome shotgun (WGS) entry which is preliminary data.</text>
</comment>
<keyword evidence="3" id="KW-1185">Reference proteome</keyword>
<gene>
    <name evidence="2" type="ORF">J1C48_03120</name>
</gene>
<evidence type="ECO:0000256" key="1">
    <source>
        <dbReference type="SAM" id="SignalP"/>
    </source>
</evidence>
<feature type="chain" id="PRO_5037244945" description="Invasion associated locus B (IalB) protein" evidence="1">
    <location>
        <begin position="26"/>
        <end position="158"/>
    </location>
</feature>
<dbReference type="EMBL" id="JAFMPP010000002">
    <property type="protein sequence ID" value="MBO0661558.1"/>
    <property type="molecule type" value="Genomic_DNA"/>
</dbReference>
<proteinExistence type="predicted"/>
<dbReference type="AlphaFoldDB" id="A0A939FWX7"/>
<organism evidence="2 3">
    <name type="scientific">Jiella flava</name>
    <dbReference type="NCBI Taxonomy" id="2816857"/>
    <lineage>
        <taxon>Bacteria</taxon>
        <taxon>Pseudomonadati</taxon>
        <taxon>Pseudomonadota</taxon>
        <taxon>Alphaproteobacteria</taxon>
        <taxon>Hyphomicrobiales</taxon>
        <taxon>Aurantimonadaceae</taxon>
        <taxon>Jiella</taxon>
    </lineage>
</organism>
<dbReference type="RefSeq" id="WP_207256221.1">
    <property type="nucleotide sequence ID" value="NZ_JAFMPP010000002.1"/>
</dbReference>